<reference evidence="2 3" key="1">
    <citation type="submission" date="2006-10" db="EMBL/GenBank/DDBJ databases">
        <title>The Genome Sequence of Batrachochytrium dendrobatidis JEL423.</title>
        <authorList>
            <consortium name="The Broad Institute Genome Sequencing Platform"/>
            <person name="Birren B."/>
            <person name="Lander E."/>
            <person name="Galagan J."/>
            <person name="Cuomo C."/>
            <person name="Devon K."/>
            <person name="Jaffe D."/>
            <person name="Butler J."/>
            <person name="Alvarez P."/>
            <person name="Gnerre S."/>
            <person name="Grabherr M."/>
            <person name="Kleber M."/>
            <person name="Mauceli E."/>
            <person name="Brockman W."/>
            <person name="Young S."/>
            <person name="LaButti K."/>
            <person name="Sykes S."/>
            <person name="DeCaprio D."/>
            <person name="Crawford M."/>
            <person name="Koehrsen M."/>
            <person name="Engels R."/>
            <person name="Montgomery P."/>
            <person name="Pearson M."/>
            <person name="Howarth C."/>
            <person name="Larson L."/>
            <person name="White J."/>
            <person name="O'Leary S."/>
            <person name="Kodira C."/>
            <person name="Zeng Q."/>
            <person name="Yandava C."/>
            <person name="Alvarado L."/>
            <person name="Longcore J."/>
            <person name="James T."/>
        </authorList>
    </citation>
    <scope>NUCLEOTIDE SEQUENCE [LARGE SCALE GENOMIC DNA]</scope>
    <source>
        <strain evidence="2 3">JEL423</strain>
    </source>
</reference>
<name>A0A177WT24_BATDL</name>
<evidence type="ECO:0000313" key="2">
    <source>
        <dbReference type="EMBL" id="OAJ42794.1"/>
    </source>
</evidence>
<feature type="region of interest" description="Disordered" evidence="1">
    <location>
        <begin position="1"/>
        <end position="37"/>
    </location>
</feature>
<accession>A0A177WT24</accession>
<dbReference type="Proteomes" id="UP000077115">
    <property type="component" value="Unassembled WGS sequence"/>
</dbReference>
<reference evidence="2 3" key="2">
    <citation type="submission" date="2016-05" db="EMBL/GenBank/DDBJ databases">
        <title>Lineage-specific infection strategies underlie the spectrum of fungal disease in amphibians.</title>
        <authorList>
            <person name="Cuomo C.A."/>
            <person name="Farrer R.A."/>
            <person name="James T."/>
            <person name="Longcore J."/>
            <person name="Birren B."/>
        </authorList>
    </citation>
    <scope>NUCLEOTIDE SEQUENCE [LARGE SCALE GENOMIC DNA]</scope>
    <source>
        <strain evidence="2 3">JEL423</strain>
    </source>
</reference>
<protein>
    <submittedName>
        <fullName evidence="2">Uncharacterized protein</fullName>
    </submittedName>
</protein>
<dbReference type="AlphaFoldDB" id="A0A177WT24"/>
<sequence>MNSSSSSSSSSSSDDGDRGFREQYGNTQLSSVFGDGSAAPMPSAMSVGSIDNGLTPLGLPLNQSTTKLSSNTFNCPGSSASLQTLSSMASSLVASPFASSKSIHLGNCDRPPLPPSNLSIASTRFHSYKADGNTTSAYSTPGKQSGLRLNMSMNITDASATDAGCEAPVYSKMVGFGCESMSGGSDLGSPMSIGSMDESPFSINRKSQIRRQTSYALFSRTSAPTTPTANRRMSLDFGDGLANNGILSTPAPKSIHRILDSLKKESRPFESEIEHERVTNTEVAKIFADPQSPMQMGSVTPPDIPGSSIYIEGETVSITPRTPIPVSQLKDPLIYYSQTSKLNPESSFLSRREQSTSPSSPLLLCTRSKRKLSTTEFVLDRIEGTRSVKRAYHRLPSSPRTLVSPSTISLCSSGSHVIPNAPAPVRPACLPSNAHLNGLFTSMIHGQVGHMGRSRSGSGSSISSMSSMISDRTHTMVPATSYMAMDRTSSLLGGSLGAHTIPNFSHQISSLEPGTMHDNKGISDLEQLSESEPIQPLFFSQTNPMLHTSIHVSNQSGNSMHTSPKHVGYSRPGVPMLNLSGAGTDFSRMSLSDENVHK</sequence>
<dbReference type="VEuPathDB" id="FungiDB:BDEG_26206"/>
<proteinExistence type="predicted"/>
<evidence type="ECO:0000256" key="1">
    <source>
        <dbReference type="SAM" id="MobiDB-lite"/>
    </source>
</evidence>
<dbReference type="EMBL" id="DS022308">
    <property type="protein sequence ID" value="OAJ42794.1"/>
    <property type="molecule type" value="Genomic_DNA"/>
</dbReference>
<evidence type="ECO:0000313" key="3">
    <source>
        <dbReference type="Proteomes" id="UP000077115"/>
    </source>
</evidence>
<dbReference type="OrthoDB" id="2149390at2759"/>
<feature type="compositionally biased region" description="Low complexity" evidence="1">
    <location>
        <begin position="1"/>
        <end position="13"/>
    </location>
</feature>
<gene>
    <name evidence="2" type="ORF">BDEG_26206</name>
</gene>
<organism evidence="2 3">
    <name type="scientific">Batrachochytrium dendrobatidis (strain JEL423)</name>
    <dbReference type="NCBI Taxonomy" id="403673"/>
    <lineage>
        <taxon>Eukaryota</taxon>
        <taxon>Fungi</taxon>
        <taxon>Fungi incertae sedis</taxon>
        <taxon>Chytridiomycota</taxon>
        <taxon>Chytridiomycota incertae sedis</taxon>
        <taxon>Chytridiomycetes</taxon>
        <taxon>Rhizophydiales</taxon>
        <taxon>Rhizophydiales incertae sedis</taxon>
        <taxon>Batrachochytrium</taxon>
    </lineage>
</organism>